<keyword evidence="8 10" id="KW-0472">Membrane</keyword>
<gene>
    <name evidence="13" type="ORF">QQS21_004253</name>
</gene>
<feature type="transmembrane region" description="Helical" evidence="10">
    <location>
        <begin position="53"/>
        <end position="73"/>
    </location>
</feature>
<feature type="compositionally biased region" description="Low complexity" evidence="9">
    <location>
        <begin position="1376"/>
        <end position="1387"/>
    </location>
</feature>
<dbReference type="CDD" id="cd18604">
    <property type="entry name" value="ABC_6TM_VMR1_D2_like"/>
    <property type="match status" value="1"/>
</dbReference>
<dbReference type="GO" id="GO:0016887">
    <property type="term" value="F:ATP hydrolysis activity"/>
    <property type="evidence" value="ECO:0007669"/>
    <property type="project" value="InterPro"/>
</dbReference>
<dbReference type="GO" id="GO:0140359">
    <property type="term" value="F:ABC-type transporter activity"/>
    <property type="evidence" value="ECO:0007669"/>
    <property type="project" value="InterPro"/>
</dbReference>
<evidence type="ECO:0000256" key="3">
    <source>
        <dbReference type="ARBA" id="ARBA00022692"/>
    </source>
</evidence>
<keyword evidence="5" id="KW-0547">Nucleotide-binding</keyword>
<evidence type="ECO:0000256" key="9">
    <source>
        <dbReference type="SAM" id="MobiDB-lite"/>
    </source>
</evidence>
<protein>
    <recommendedName>
        <fullName evidence="15">ABC transporter</fullName>
    </recommendedName>
</protein>
<dbReference type="Pfam" id="PF00664">
    <property type="entry name" value="ABC_membrane"/>
    <property type="match status" value="2"/>
</dbReference>
<dbReference type="FunFam" id="1.20.1560.10:FF:000013">
    <property type="entry name" value="ABC transporter C family member 2"/>
    <property type="match status" value="1"/>
</dbReference>
<evidence type="ECO:0000259" key="12">
    <source>
        <dbReference type="PROSITE" id="PS50929"/>
    </source>
</evidence>
<evidence type="ECO:0000256" key="7">
    <source>
        <dbReference type="ARBA" id="ARBA00022989"/>
    </source>
</evidence>
<feature type="transmembrane region" description="Helical" evidence="10">
    <location>
        <begin position="292"/>
        <end position="311"/>
    </location>
</feature>
<evidence type="ECO:0000256" key="6">
    <source>
        <dbReference type="ARBA" id="ARBA00022840"/>
    </source>
</evidence>
<evidence type="ECO:0000313" key="13">
    <source>
        <dbReference type="EMBL" id="KAK2603573.1"/>
    </source>
</evidence>
<dbReference type="SUPFAM" id="SSF52540">
    <property type="entry name" value="P-loop containing nucleoside triphosphate hydrolases"/>
    <property type="match status" value="2"/>
</dbReference>
<dbReference type="GO" id="GO:0005524">
    <property type="term" value="F:ATP binding"/>
    <property type="evidence" value="ECO:0007669"/>
    <property type="project" value="UniProtKB-KW"/>
</dbReference>
<comment type="caution">
    <text evidence="13">The sequence shown here is derived from an EMBL/GenBank/DDBJ whole genome shotgun (WGS) entry which is preliminary data.</text>
</comment>
<dbReference type="CDD" id="cd03244">
    <property type="entry name" value="ABCC_MRP_domain2"/>
    <property type="match status" value="1"/>
</dbReference>
<feature type="transmembrane region" description="Helical" evidence="10">
    <location>
        <begin position="455"/>
        <end position="473"/>
    </location>
</feature>
<feature type="transmembrane region" description="Helical" evidence="10">
    <location>
        <begin position="118"/>
        <end position="137"/>
    </location>
</feature>
<dbReference type="Gene3D" id="1.20.1560.10">
    <property type="entry name" value="ABC transporter type 1, transmembrane domain"/>
    <property type="match status" value="2"/>
</dbReference>
<evidence type="ECO:0000256" key="2">
    <source>
        <dbReference type="ARBA" id="ARBA00022448"/>
    </source>
</evidence>
<evidence type="ECO:0000256" key="5">
    <source>
        <dbReference type="ARBA" id="ARBA00022741"/>
    </source>
</evidence>
<accession>A0AAJ0CRR0</accession>
<feature type="transmembrane region" description="Helical" evidence="10">
    <location>
        <begin position="149"/>
        <end position="171"/>
    </location>
</feature>
<dbReference type="Gene3D" id="3.40.50.300">
    <property type="entry name" value="P-loop containing nucleotide triphosphate hydrolases"/>
    <property type="match status" value="2"/>
</dbReference>
<keyword evidence="14" id="KW-1185">Reference proteome</keyword>
<reference evidence="13" key="1">
    <citation type="submission" date="2023-06" db="EMBL/GenBank/DDBJ databases">
        <title>Conoideocrella luteorostrata (Hypocreales: Clavicipitaceae), a potential biocontrol fungus for elongate hemlock scale in United States Christmas tree production areas.</title>
        <authorList>
            <person name="Barrett H."/>
            <person name="Lovett B."/>
            <person name="Macias A.M."/>
            <person name="Stajich J.E."/>
            <person name="Kasson M.T."/>
        </authorList>
    </citation>
    <scope>NUCLEOTIDE SEQUENCE</scope>
    <source>
        <strain evidence="13">ARSEF 14590</strain>
    </source>
</reference>
<feature type="transmembrane region" description="Helical" evidence="10">
    <location>
        <begin position="177"/>
        <end position="197"/>
    </location>
</feature>
<dbReference type="PROSITE" id="PS50893">
    <property type="entry name" value="ABC_TRANSPORTER_2"/>
    <property type="match status" value="2"/>
</dbReference>
<feature type="transmembrane region" description="Helical" evidence="10">
    <location>
        <begin position="94"/>
        <end position="112"/>
    </location>
</feature>
<dbReference type="InterPro" id="IPR003439">
    <property type="entry name" value="ABC_transporter-like_ATP-bd"/>
</dbReference>
<proteinExistence type="predicted"/>
<keyword evidence="7 10" id="KW-1133">Transmembrane helix</keyword>
<dbReference type="GO" id="GO:0016020">
    <property type="term" value="C:membrane"/>
    <property type="evidence" value="ECO:0007669"/>
    <property type="project" value="UniProtKB-SubCell"/>
</dbReference>
<dbReference type="SMART" id="SM00382">
    <property type="entry name" value="AAA"/>
    <property type="match status" value="2"/>
</dbReference>
<feature type="domain" description="ABC transporter" evidence="11">
    <location>
        <begin position="621"/>
        <end position="844"/>
    </location>
</feature>
<comment type="subcellular location">
    <subcellularLocation>
        <location evidence="1">Membrane</location>
        <topology evidence="1">Multi-pass membrane protein</topology>
    </subcellularLocation>
</comment>
<feature type="region of interest" description="Disordered" evidence="9">
    <location>
        <begin position="1376"/>
        <end position="1395"/>
    </location>
</feature>
<evidence type="ECO:0000256" key="4">
    <source>
        <dbReference type="ARBA" id="ARBA00022737"/>
    </source>
</evidence>
<evidence type="ECO:0000256" key="8">
    <source>
        <dbReference type="ARBA" id="ARBA00023136"/>
    </source>
</evidence>
<evidence type="ECO:0000259" key="11">
    <source>
        <dbReference type="PROSITE" id="PS50893"/>
    </source>
</evidence>
<sequence>MYKERMDMLADGFASLSHPQILPGAPRILLGVDQLQSRFPHWLELAIDTSRSGYVQLALCLLSIACIAVKLFGRRSRQIHRKSFKPPNLLYYDILKRVLLATALCFWIGASIANERQWPNAIILGYALAIGIVRFFLGRGMNAVLLHQTNFVLLINFLTVIVAEISPLAVVNNTHRPTWLVWAGLFNLFLVIAVVAVSPREWILPADCPTLVQGAEIKPAKEDTCSLLDYYCTFGRINSLIGKGWNGKITTAEFQDLPWNYAPEVLYPQITELRTKHKTTSKTIFMFVRGEIFTSIILAGAFYASELFAPFGLYQLLEYLSRPEEAVFQPYLWLLIMFMGELLVSVTQQAFTFISTRAIIKLKMALTTELYQRAMTSRELDDNFLDDKSDKTGKDSGKIEMDERKSSAGQLANMMSTDIKTIEEGRVVLMIIFGVPIGVVVALIGLYQVVGWPGLVGIAFMLLSSPLVAWIVSHISGQQAAAKSAQDTRISLSSEYLGAIRIIKYFGWENAMLKYLQNARAKELKHFWNINLLYIGIGQAAYAVPVLSVVAVYSLHVGVRKLPLTASVAFTTIRLLEMIRNNFTMMSEMGMIIPRIIISLGRLDRFYAAATPPETYPEGPLILKNVTFRRNKEAEFTLEDVTIDFVQGGLNIVSGPSGSGKTTLLLAIIGETIKQNGSVTRPRDVAFASQTPWLQAQSIRDNVLFNSSYDCDRYEAVLDACCLREDLDELHESDMTDIGENGAALSGGQRARVALARALYSNSTVLLLDDVFSAIDTKTASGLWNKVFCTDLLKGRTVVLVTQQPWLPAQADLAITLDSGKVTAIEQNIGVVRQPRTTAETSQDDDDATQIDARDEGTSAKAAAIDEGGVTTVPEKSEVDEEVQLTGLSGRLIFVKYLLYFGGPIFVCFTVAVIIVQCGAEIGTTLWMSHWVDAAARDEHASVTFYLGIYVAISLGGVILAGTSDLTFARGGWIAGRRLHTELVTSVLGVPLSWFKHNPIGRVINRLSGDLETIDQSLPFQLMMFLDRVANIIMRTGAVTAVLPVFVLPALAAAVLGSFVGELYNRTVLIVKQMVSSSQSPIFSQFSESLGGLTIVRAQSQMPQIFADKLNKLLYSSAKAAATQRECDQWMKFRINTIAALVQVSAGLLALSKQGTIAAGLVGFSLTSASAMSSSILMLVFSMNFLNIEMQSFHRVSEYSKLAPEEPDGEVKQDGQIAYADDLERSIPVNWPQSGHVEFRNVTVRYSPDGPDILKDVNLVFNAGERVAIVGRTGSGKSTLVLSLLRFTHIVSGQILYDGVDITAIPRKRLRHAIATIPQEALIFQGTIASNLDPTGQVPQEQLQKVLDACASITAMQQQSSQPGSSSASIVANEYNGNVEDNNNQGGSNASTSESRFVGRLTLSTPVHTGGSNFSHGQRQVLSLCRVLVRHSRLMLLDEATSSMDFTTDAGIQEVLRNHLSSAKDNDRCLITIAHRLRTIADYDKIVVLGAGKVLEEGRPQDLFEKDGVFRDMVMHSGEKGLFTES</sequence>
<dbReference type="CDD" id="cd18596">
    <property type="entry name" value="ABC_6TM_VMR1_D1_like"/>
    <property type="match status" value="1"/>
</dbReference>
<feature type="transmembrane region" description="Helical" evidence="10">
    <location>
        <begin position="1032"/>
        <end position="1056"/>
    </location>
</feature>
<dbReference type="InterPro" id="IPR011527">
    <property type="entry name" value="ABC1_TM_dom"/>
</dbReference>
<feature type="transmembrane region" description="Helical" evidence="10">
    <location>
        <begin position="1158"/>
        <end position="1181"/>
    </location>
</feature>
<dbReference type="InterPro" id="IPR050173">
    <property type="entry name" value="ABC_transporter_C-like"/>
</dbReference>
<dbReference type="PROSITE" id="PS50929">
    <property type="entry name" value="ABC_TM1F"/>
    <property type="match status" value="2"/>
</dbReference>
<evidence type="ECO:0000256" key="10">
    <source>
        <dbReference type="SAM" id="Phobius"/>
    </source>
</evidence>
<dbReference type="PANTHER" id="PTHR24223:SF356">
    <property type="entry name" value="ATP-BINDING CASSETTE TRANSPORTER ABC4"/>
    <property type="match status" value="1"/>
</dbReference>
<dbReference type="Pfam" id="PF00005">
    <property type="entry name" value="ABC_tran"/>
    <property type="match status" value="2"/>
</dbReference>
<feature type="domain" description="ABC transmembrane type-1" evidence="12">
    <location>
        <begin position="909"/>
        <end position="1186"/>
    </location>
</feature>
<name>A0AAJ0CRR0_9HYPO</name>
<evidence type="ECO:0000313" key="14">
    <source>
        <dbReference type="Proteomes" id="UP001251528"/>
    </source>
</evidence>
<feature type="transmembrane region" description="Helical" evidence="10">
    <location>
        <begin position="897"/>
        <end position="923"/>
    </location>
</feature>
<dbReference type="InterPro" id="IPR017871">
    <property type="entry name" value="ABC_transporter-like_CS"/>
</dbReference>
<dbReference type="InterPro" id="IPR036640">
    <property type="entry name" value="ABC1_TM_sf"/>
</dbReference>
<feature type="transmembrane region" description="Helical" evidence="10">
    <location>
        <begin position="943"/>
        <end position="968"/>
    </location>
</feature>
<dbReference type="SUPFAM" id="SSF90123">
    <property type="entry name" value="ABC transporter transmembrane region"/>
    <property type="match status" value="2"/>
</dbReference>
<organism evidence="13 14">
    <name type="scientific">Conoideocrella luteorostrata</name>
    <dbReference type="NCBI Taxonomy" id="1105319"/>
    <lineage>
        <taxon>Eukaryota</taxon>
        <taxon>Fungi</taxon>
        <taxon>Dikarya</taxon>
        <taxon>Ascomycota</taxon>
        <taxon>Pezizomycotina</taxon>
        <taxon>Sordariomycetes</taxon>
        <taxon>Hypocreomycetidae</taxon>
        <taxon>Hypocreales</taxon>
        <taxon>Clavicipitaceae</taxon>
        <taxon>Conoideocrella</taxon>
    </lineage>
</organism>
<feature type="transmembrane region" description="Helical" evidence="10">
    <location>
        <begin position="331"/>
        <end position="354"/>
    </location>
</feature>
<keyword evidence="6" id="KW-0067">ATP-binding</keyword>
<keyword evidence="4" id="KW-0677">Repeat</keyword>
<evidence type="ECO:0000256" key="1">
    <source>
        <dbReference type="ARBA" id="ARBA00004141"/>
    </source>
</evidence>
<dbReference type="EMBL" id="JASWJB010000061">
    <property type="protein sequence ID" value="KAK2603573.1"/>
    <property type="molecule type" value="Genomic_DNA"/>
</dbReference>
<dbReference type="CDD" id="cd03250">
    <property type="entry name" value="ABCC_MRP_domain1"/>
    <property type="match status" value="1"/>
</dbReference>
<feature type="domain" description="ABC transmembrane type-1" evidence="12">
    <location>
        <begin position="293"/>
        <end position="595"/>
    </location>
</feature>
<feature type="transmembrane region" description="Helical" evidence="10">
    <location>
        <begin position="427"/>
        <end position="449"/>
    </location>
</feature>
<dbReference type="InterPro" id="IPR027417">
    <property type="entry name" value="P-loop_NTPase"/>
</dbReference>
<evidence type="ECO:0008006" key="15">
    <source>
        <dbReference type="Google" id="ProtNLM"/>
    </source>
</evidence>
<feature type="transmembrane region" description="Helical" evidence="10">
    <location>
        <begin position="532"/>
        <end position="556"/>
    </location>
</feature>
<keyword evidence="2" id="KW-0813">Transport</keyword>
<dbReference type="Proteomes" id="UP001251528">
    <property type="component" value="Unassembled WGS sequence"/>
</dbReference>
<feature type="domain" description="ABC transporter" evidence="11">
    <location>
        <begin position="1237"/>
        <end position="1516"/>
    </location>
</feature>
<dbReference type="GO" id="GO:0005737">
    <property type="term" value="C:cytoplasm"/>
    <property type="evidence" value="ECO:0007669"/>
    <property type="project" value="UniProtKB-ARBA"/>
</dbReference>
<dbReference type="InterPro" id="IPR003593">
    <property type="entry name" value="AAA+_ATPase"/>
</dbReference>
<keyword evidence="3 10" id="KW-0812">Transmembrane</keyword>
<dbReference type="PROSITE" id="PS00211">
    <property type="entry name" value="ABC_TRANSPORTER_1"/>
    <property type="match status" value="2"/>
</dbReference>
<dbReference type="PANTHER" id="PTHR24223">
    <property type="entry name" value="ATP-BINDING CASSETTE SUB-FAMILY C"/>
    <property type="match status" value="1"/>
</dbReference>